<dbReference type="Pfam" id="PF08240">
    <property type="entry name" value="ADH_N"/>
    <property type="match status" value="1"/>
</dbReference>
<dbReference type="Gene3D" id="3.90.180.10">
    <property type="entry name" value="Medium-chain alcohol dehydrogenases, catalytic domain"/>
    <property type="match status" value="1"/>
</dbReference>
<dbReference type="PANTHER" id="PTHR45348:SF2">
    <property type="entry name" value="ZINC-TYPE ALCOHOL DEHYDROGENASE-LIKE PROTEIN C2E1P3.01"/>
    <property type="match status" value="1"/>
</dbReference>
<dbReference type="Proteomes" id="UP001221142">
    <property type="component" value="Unassembled WGS sequence"/>
</dbReference>
<dbReference type="Pfam" id="PF00107">
    <property type="entry name" value="ADH_zinc_N"/>
    <property type="match status" value="1"/>
</dbReference>
<dbReference type="AlphaFoldDB" id="A0AAD7BRA9"/>
<dbReference type="InterPro" id="IPR013149">
    <property type="entry name" value="ADH-like_C"/>
</dbReference>
<dbReference type="SMART" id="SM00829">
    <property type="entry name" value="PKS_ER"/>
    <property type="match status" value="1"/>
</dbReference>
<accession>A0AAD7BRA9</accession>
<dbReference type="Gene3D" id="3.40.50.720">
    <property type="entry name" value="NAD(P)-binding Rossmann-like Domain"/>
    <property type="match status" value="1"/>
</dbReference>
<dbReference type="SUPFAM" id="SSF51735">
    <property type="entry name" value="NAD(P)-binding Rossmann-fold domains"/>
    <property type="match status" value="1"/>
</dbReference>
<dbReference type="SUPFAM" id="SSF50129">
    <property type="entry name" value="GroES-like"/>
    <property type="match status" value="1"/>
</dbReference>
<dbReference type="PANTHER" id="PTHR45348">
    <property type="entry name" value="HYPOTHETICAL OXIDOREDUCTASE (EUROFUNG)"/>
    <property type="match status" value="1"/>
</dbReference>
<comment type="caution">
    <text evidence="2">The sequence shown here is derived from an EMBL/GenBank/DDBJ whole genome shotgun (WGS) entry which is preliminary data.</text>
</comment>
<keyword evidence="3" id="KW-1185">Reference proteome</keyword>
<dbReference type="InterPro" id="IPR020843">
    <property type="entry name" value="ER"/>
</dbReference>
<dbReference type="EMBL" id="JARKIF010000010">
    <property type="protein sequence ID" value="KAJ7628510.1"/>
    <property type="molecule type" value="Genomic_DNA"/>
</dbReference>
<dbReference type="GO" id="GO:0016651">
    <property type="term" value="F:oxidoreductase activity, acting on NAD(P)H"/>
    <property type="evidence" value="ECO:0007669"/>
    <property type="project" value="InterPro"/>
</dbReference>
<evidence type="ECO:0000313" key="3">
    <source>
        <dbReference type="Proteomes" id="UP001221142"/>
    </source>
</evidence>
<dbReference type="InterPro" id="IPR013154">
    <property type="entry name" value="ADH-like_N"/>
</dbReference>
<name>A0AAD7BRA9_9AGAR</name>
<organism evidence="2 3">
    <name type="scientific">Roridomyces roridus</name>
    <dbReference type="NCBI Taxonomy" id="1738132"/>
    <lineage>
        <taxon>Eukaryota</taxon>
        <taxon>Fungi</taxon>
        <taxon>Dikarya</taxon>
        <taxon>Basidiomycota</taxon>
        <taxon>Agaricomycotina</taxon>
        <taxon>Agaricomycetes</taxon>
        <taxon>Agaricomycetidae</taxon>
        <taxon>Agaricales</taxon>
        <taxon>Marasmiineae</taxon>
        <taxon>Mycenaceae</taxon>
        <taxon>Roridomyces</taxon>
    </lineage>
</organism>
<sequence length="346" mass="35962">MSTIENQAAFLTAVKARPLQVGPAPMPTPQGSEVVVQVHSAALNPIDPAIQYMGILVPADGYPYVPGYDLAGVVHAVGPDNTRFKVGERVTGLRSEGSALGGFQLYAIPSIAAKIPDHVTFNEGSVLGLGMTTAAYSLFEKTTLALDLPKPGGNKPNGKILLVWGGASSVGACAIQLAKAAGYTIAATASAKNFDLLREIGAEYVFDYNKDGVVDDIVDTLKDKGDMAGVFCAIARPDSVLLQCAAVSGRLGGRRHVGTARPLGFPPIADWPEGIEVSDCMPGESFKSGVVPAIWGDWLEGALADGSMKCKPPYEVVGRGLDAVQGAVDLMGKGVSAKKLVVEIAQ</sequence>
<dbReference type="InterPro" id="IPR036291">
    <property type="entry name" value="NAD(P)-bd_dom_sf"/>
</dbReference>
<evidence type="ECO:0000313" key="2">
    <source>
        <dbReference type="EMBL" id="KAJ7628510.1"/>
    </source>
</evidence>
<dbReference type="InterPro" id="IPR047122">
    <property type="entry name" value="Trans-enoyl_RdTase-like"/>
</dbReference>
<dbReference type="InterPro" id="IPR011032">
    <property type="entry name" value="GroES-like_sf"/>
</dbReference>
<proteinExistence type="predicted"/>
<feature type="domain" description="Enoyl reductase (ER)" evidence="1">
    <location>
        <begin position="16"/>
        <end position="342"/>
    </location>
</feature>
<reference evidence="2" key="1">
    <citation type="submission" date="2023-03" db="EMBL/GenBank/DDBJ databases">
        <title>Massive genome expansion in bonnet fungi (Mycena s.s.) driven by repeated elements and novel gene families across ecological guilds.</title>
        <authorList>
            <consortium name="Lawrence Berkeley National Laboratory"/>
            <person name="Harder C.B."/>
            <person name="Miyauchi S."/>
            <person name="Viragh M."/>
            <person name="Kuo A."/>
            <person name="Thoen E."/>
            <person name="Andreopoulos B."/>
            <person name="Lu D."/>
            <person name="Skrede I."/>
            <person name="Drula E."/>
            <person name="Henrissat B."/>
            <person name="Morin E."/>
            <person name="Kohler A."/>
            <person name="Barry K."/>
            <person name="LaButti K."/>
            <person name="Morin E."/>
            <person name="Salamov A."/>
            <person name="Lipzen A."/>
            <person name="Mereny Z."/>
            <person name="Hegedus B."/>
            <person name="Baldrian P."/>
            <person name="Stursova M."/>
            <person name="Weitz H."/>
            <person name="Taylor A."/>
            <person name="Grigoriev I.V."/>
            <person name="Nagy L.G."/>
            <person name="Martin F."/>
            <person name="Kauserud H."/>
        </authorList>
    </citation>
    <scope>NUCLEOTIDE SEQUENCE</scope>
    <source>
        <strain evidence="2">9284</strain>
    </source>
</reference>
<dbReference type="CDD" id="cd08249">
    <property type="entry name" value="enoyl_reductase_like"/>
    <property type="match status" value="1"/>
</dbReference>
<gene>
    <name evidence="2" type="ORF">FB45DRAFT_794358</name>
</gene>
<protein>
    <submittedName>
        <fullName evidence="2">Chaperonin 10-like protein</fullName>
    </submittedName>
</protein>
<evidence type="ECO:0000259" key="1">
    <source>
        <dbReference type="SMART" id="SM00829"/>
    </source>
</evidence>